<gene>
    <name evidence="1" type="ORF">CEXT_56971</name>
</gene>
<comment type="caution">
    <text evidence="1">The sequence shown here is derived from an EMBL/GenBank/DDBJ whole genome shotgun (WGS) entry which is preliminary data.</text>
</comment>
<dbReference type="Proteomes" id="UP001054945">
    <property type="component" value="Unassembled WGS sequence"/>
</dbReference>
<evidence type="ECO:0000313" key="2">
    <source>
        <dbReference type="Proteomes" id="UP001054945"/>
    </source>
</evidence>
<keyword evidence="2" id="KW-1185">Reference proteome</keyword>
<proteinExistence type="predicted"/>
<dbReference type="EMBL" id="BPLR01005736">
    <property type="protein sequence ID" value="GIY04617.1"/>
    <property type="molecule type" value="Genomic_DNA"/>
</dbReference>
<accession>A0AAV4Q8D4</accession>
<name>A0AAV4Q8D4_CAEEX</name>
<dbReference type="AlphaFoldDB" id="A0AAV4Q8D4"/>
<organism evidence="1 2">
    <name type="scientific">Caerostris extrusa</name>
    <name type="common">Bark spider</name>
    <name type="synonym">Caerostris bankana</name>
    <dbReference type="NCBI Taxonomy" id="172846"/>
    <lineage>
        <taxon>Eukaryota</taxon>
        <taxon>Metazoa</taxon>
        <taxon>Ecdysozoa</taxon>
        <taxon>Arthropoda</taxon>
        <taxon>Chelicerata</taxon>
        <taxon>Arachnida</taxon>
        <taxon>Araneae</taxon>
        <taxon>Araneomorphae</taxon>
        <taxon>Entelegynae</taxon>
        <taxon>Araneoidea</taxon>
        <taxon>Araneidae</taxon>
        <taxon>Caerostris</taxon>
    </lineage>
</organism>
<reference evidence="1 2" key="1">
    <citation type="submission" date="2021-06" db="EMBL/GenBank/DDBJ databases">
        <title>Caerostris extrusa draft genome.</title>
        <authorList>
            <person name="Kono N."/>
            <person name="Arakawa K."/>
        </authorList>
    </citation>
    <scope>NUCLEOTIDE SEQUENCE [LARGE SCALE GENOMIC DNA]</scope>
</reference>
<protein>
    <submittedName>
        <fullName evidence="1">Uncharacterized protein</fullName>
    </submittedName>
</protein>
<sequence length="97" mass="10598">MLIGEPGQVLSSKPPDGGYYIEVCSVLPIVCTLFKRLMTPCSWSLSRQSVHILQTTNQGFRLLLGLDYNLSSLGKHTGESFFTIAQGRSMATVSETS</sequence>
<evidence type="ECO:0000313" key="1">
    <source>
        <dbReference type="EMBL" id="GIY04617.1"/>
    </source>
</evidence>